<dbReference type="RefSeq" id="WP_380908770.1">
    <property type="nucleotide sequence ID" value="NZ_JBHTLS010000009.1"/>
</dbReference>
<evidence type="ECO:0000313" key="1">
    <source>
        <dbReference type="EMBL" id="MFD1103731.1"/>
    </source>
</evidence>
<evidence type="ECO:0000313" key="2">
    <source>
        <dbReference type="Proteomes" id="UP001597203"/>
    </source>
</evidence>
<gene>
    <name evidence="1" type="ORF">ACFQ24_02200</name>
</gene>
<accession>A0ABW3NTS0</accession>
<dbReference type="EMBL" id="JBHTLS010000009">
    <property type="protein sequence ID" value="MFD1103731.1"/>
    <property type="molecule type" value="Genomic_DNA"/>
</dbReference>
<keyword evidence="2" id="KW-1185">Reference proteome</keyword>
<reference evidence="2" key="1">
    <citation type="journal article" date="2019" name="Int. J. Syst. Evol. Microbiol.">
        <title>The Global Catalogue of Microorganisms (GCM) 10K type strain sequencing project: providing services to taxonomists for standard genome sequencing and annotation.</title>
        <authorList>
            <consortium name="The Broad Institute Genomics Platform"/>
            <consortium name="The Broad Institute Genome Sequencing Center for Infectious Disease"/>
            <person name="Wu L."/>
            <person name="Ma J."/>
        </authorList>
    </citation>
    <scope>NUCLEOTIDE SEQUENCE [LARGE SCALE GENOMIC DNA]</scope>
    <source>
        <strain evidence="2">CCUG 54329</strain>
    </source>
</reference>
<organism evidence="1 2">
    <name type="scientific">Sphingobium olei</name>
    <dbReference type="NCBI Taxonomy" id="420955"/>
    <lineage>
        <taxon>Bacteria</taxon>
        <taxon>Pseudomonadati</taxon>
        <taxon>Pseudomonadota</taxon>
        <taxon>Alphaproteobacteria</taxon>
        <taxon>Sphingomonadales</taxon>
        <taxon>Sphingomonadaceae</taxon>
        <taxon>Sphingobium</taxon>
    </lineage>
</organism>
<comment type="caution">
    <text evidence="1">The sequence shown here is derived from an EMBL/GenBank/DDBJ whole genome shotgun (WGS) entry which is preliminary data.</text>
</comment>
<protein>
    <submittedName>
        <fullName evidence="1">Uncharacterized protein</fullName>
    </submittedName>
</protein>
<proteinExistence type="predicted"/>
<dbReference type="Proteomes" id="UP001597203">
    <property type="component" value="Unassembled WGS sequence"/>
</dbReference>
<name>A0ABW3NTS0_9SPHN</name>
<sequence>MGLDIAALALALKGKAPPAARKSLFQQAPRDLVMPTRSVLTPEARLILRELHYESSDPGNTPSLQCAPLMQEFLNSCHLVALALGGTGLNNLMFRAAVRAVFPVGYYGLRDALVIPPYVEVDFRGKVVRQCPAGGTISTSWDGTYQDSLSNSYRPAIIMSSVGMIDNLNLYLSNSDTNLAGVGVAVGKNWNVASVTINDGGTGYTVGDTVYTAIGLPAPYIGAKLTVSSVDGSGKITGLTLEDKGAYGFPLQIQKAIWTAANGFNVFTGDFSHNLTGGTGVGASVVAAWEADYQNGTYRPLKNLTGDTYIHKLRTHGGGMQSGDATFGSKFAIGYFGLNHTFNEIQVVGGYFGFHTYFANDIRGNILNTVLCGTAVNLFAVGSMQCDKVVTDSSRDADLRMDRCSSIDLTITSFFATGNTAYVSPLGAPLRIGAQSSGQGQMNDSCTIRAKFIDRGASSTGTQRLATLAYSRNCTFDLEVSNGSRNSGAVFSINEVAQIGTYLEASNTIRGRADKITGPLFTGAGLKANDTGPRCNVEFWDESIGAKMGWGGRYDIKAETAPVSGNASIAATGNTSLDSSVISGLSSTAGIVVGMTAQGNNVRGGARVQSVGAGTVTLDAPATATANGVNLTFKATGLGKTPVGSKFTDVANGNEYINVGQPASPDWKLLTRAA</sequence>